<reference evidence="15 16" key="1">
    <citation type="journal article" date="2016" name="Front. Microbiol.">
        <title>Comparative Genomic Analysis Reveals a Diverse Repertoire of Genes Involved in Prokaryote-Eukaryote Interactions within the Pseudovibrio Genus.</title>
        <authorList>
            <person name="Romano S."/>
            <person name="Fernandez-Guerra A."/>
            <person name="Reen F.J."/>
            <person name="Glockner F.O."/>
            <person name="Crowley S.P."/>
            <person name="O'Sullivan O."/>
            <person name="Cotter P.D."/>
            <person name="Adams C."/>
            <person name="Dobson A.D."/>
            <person name="O'Gara F."/>
        </authorList>
    </citation>
    <scope>NUCLEOTIDE SEQUENCE [LARGE SCALE GENOMIC DNA]</scope>
    <source>
        <strain evidence="15 16">Ad2</strain>
    </source>
</reference>
<dbReference type="InterPro" id="IPR022635">
    <property type="entry name" value="DNA_polIII_beta_C"/>
</dbReference>
<organism evidence="15 16">
    <name type="scientific">Pseudovibrio axinellae</name>
    <dbReference type="NCBI Taxonomy" id="989403"/>
    <lineage>
        <taxon>Bacteria</taxon>
        <taxon>Pseudomonadati</taxon>
        <taxon>Pseudomonadota</taxon>
        <taxon>Alphaproteobacteria</taxon>
        <taxon>Hyphomicrobiales</taxon>
        <taxon>Stappiaceae</taxon>
        <taxon>Pseudovibrio</taxon>
    </lineage>
</organism>
<dbReference type="NCBIfam" id="TIGR00663">
    <property type="entry name" value="dnan"/>
    <property type="match status" value="1"/>
</dbReference>
<dbReference type="SMART" id="SM00480">
    <property type="entry name" value="POL3Bc"/>
    <property type="match status" value="1"/>
</dbReference>
<keyword evidence="9" id="KW-0238">DNA-binding</keyword>
<dbReference type="GO" id="GO:0003677">
    <property type="term" value="F:DNA binding"/>
    <property type="evidence" value="ECO:0007669"/>
    <property type="project" value="UniProtKB-KW"/>
</dbReference>
<feature type="domain" description="DNA polymerase III beta sliding clamp N-terminal" evidence="12">
    <location>
        <begin position="8"/>
        <end position="125"/>
    </location>
</feature>
<dbReference type="Pfam" id="PF02768">
    <property type="entry name" value="DNA_pol3_beta_3"/>
    <property type="match status" value="1"/>
</dbReference>
<evidence type="ECO:0000259" key="12">
    <source>
        <dbReference type="Pfam" id="PF00712"/>
    </source>
</evidence>
<evidence type="ECO:0000256" key="7">
    <source>
        <dbReference type="ARBA" id="ARBA00022705"/>
    </source>
</evidence>
<keyword evidence="6 15" id="KW-0548">Nucleotidyltransferase</keyword>
<dbReference type="RefSeq" id="WP_068007436.1">
    <property type="nucleotide sequence ID" value="NZ_FOFM01000010.1"/>
</dbReference>
<dbReference type="InterPro" id="IPR022634">
    <property type="entry name" value="DNA_polIII_beta_N"/>
</dbReference>
<dbReference type="InterPro" id="IPR046938">
    <property type="entry name" value="DNA_clamp_sf"/>
</dbReference>
<gene>
    <name evidence="15" type="primary">dnaN_2</name>
    <name evidence="15" type="ORF">PsAD2_02998</name>
</gene>
<evidence type="ECO:0000256" key="10">
    <source>
        <dbReference type="ARBA" id="ARBA00030988"/>
    </source>
</evidence>
<accession>A0A165XFN0</accession>
<feature type="domain" description="DNA polymerase III beta sliding clamp C-terminal" evidence="14">
    <location>
        <begin position="265"/>
        <end position="378"/>
    </location>
</feature>
<evidence type="ECO:0000256" key="11">
    <source>
        <dbReference type="ARBA" id="ARBA00033276"/>
    </source>
</evidence>
<dbReference type="InterPro" id="IPR022637">
    <property type="entry name" value="DNA_polIII_beta_cen"/>
</dbReference>
<dbReference type="OrthoDB" id="8421503at2"/>
<dbReference type="Pfam" id="PF00712">
    <property type="entry name" value="DNA_pol3_beta"/>
    <property type="match status" value="1"/>
</dbReference>
<proteinExistence type="inferred from homology"/>
<dbReference type="Gene3D" id="3.70.10.10">
    <property type="match status" value="1"/>
</dbReference>
<evidence type="ECO:0000256" key="4">
    <source>
        <dbReference type="ARBA" id="ARBA00022490"/>
    </source>
</evidence>
<feature type="domain" description="DNA polymerase III beta sliding clamp central" evidence="13">
    <location>
        <begin position="140"/>
        <end position="255"/>
    </location>
</feature>
<dbReference type="GO" id="GO:0008408">
    <property type="term" value="F:3'-5' exonuclease activity"/>
    <property type="evidence" value="ECO:0007669"/>
    <property type="project" value="InterPro"/>
</dbReference>
<keyword evidence="4" id="KW-0963">Cytoplasm</keyword>
<dbReference type="PATRIC" id="fig|989403.3.peg.3213"/>
<evidence type="ECO:0000313" key="16">
    <source>
        <dbReference type="Proteomes" id="UP000076577"/>
    </source>
</evidence>
<keyword evidence="7" id="KW-0235">DNA replication</keyword>
<dbReference type="GO" id="GO:0009360">
    <property type="term" value="C:DNA polymerase III complex"/>
    <property type="evidence" value="ECO:0007669"/>
    <property type="project" value="InterPro"/>
</dbReference>
<evidence type="ECO:0000256" key="6">
    <source>
        <dbReference type="ARBA" id="ARBA00022695"/>
    </source>
</evidence>
<sequence>MSALPQATIAATDFSAAIKNCYNVAARRSTISVLTGVVISGNDNGELSFTTTDLDQLNTSTVRTTGDTIPVDFTALVSVEKIKKVLDKSKTGTQVELTSNNDNLELKCGSLSLTFPMIADISEFPDTYLTEDAQVKAFELSRSELKDIFTKTLMSVSTEATRYYLGGVYMHTVEGNTLIFTSTDGHRMTKYETRHQIEGLPDVIIPALAVKEMLRRLKDKSCPETVTIEVSDRQVNLVSGHDKLRTKVVDGTFPDYQRIIPELSRDSHVTLKMDAKKAIEAIGSVTCVADKKGHAIKIYQEDDSYWISCSAQGGTAKHKLEATGEQLDFAIGFNNSYVTDILKDVGSEAQIHLSNSDNPAVIQPVDTYGLTYVLMPMRP</sequence>
<comment type="similarity">
    <text evidence="2">Belongs to the beta sliding clamp family.</text>
</comment>
<dbReference type="InterPro" id="IPR001001">
    <property type="entry name" value="DNA_polIII_beta"/>
</dbReference>
<dbReference type="GO" id="GO:0003887">
    <property type="term" value="F:DNA-directed DNA polymerase activity"/>
    <property type="evidence" value="ECO:0007669"/>
    <property type="project" value="UniProtKB-KW"/>
</dbReference>
<evidence type="ECO:0000256" key="5">
    <source>
        <dbReference type="ARBA" id="ARBA00022679"/>
    </source>
</evidence>
<evidence type="ECO:0000256" key="1">
    <source>
        <dbReference type="ARBA" id="ARBA00004496"/>
    </source>
</evidence>
<keyword evidence="8" id="KW-0239">DNA-directed DNA polymerase</keyword>
<dbReference type="GO" id="GO:0005737">
    <property type="term" value="C:cytoplasm"/>
    <property type="evidence" value="ECO:0007669"/>
    <property type="project" value="UniProtKB-SubCell"/>
</dbReference>
<evidence type="ECO:0000256" key="3">
    <source>
        <dbReference type="ARBA" id="ARBA00021035"/>
    </source>
</evidence>
<dbReference type="GO" id="GO:0006271">
    <property type="term" value="P:DNA strand elongation involved in DNA replication"/>
    <property type="evidence" value="ECO:0007669"/>
    <property type="project" value="TreeGrafter"/>
</dbReference>
<name>A0A165XFN0_9HYPH</name>
<dbReference type="STRING" id="989403.SAMN05421798_11084"/>
<keyword evidence="5 15" id="KW-0808">Transferase</keyword>
<dbReference type="CDD" id="cd00140">
    <property type="entry name" value="beta_clamp"/>
    <property type="match status" value="1"/>
</dbReference>
<dbReference type="Proteomes" id="UP000076577">
    <property type="component" value="Unassembled WGS sequence"/>
</dbReference>
<evidence type="ECO:0000259" key="13">
    <source>
        <dbReference type="Pfam" id="PF02767"/>
    </source>
</evidence>
<dbReference type="SUPFAM" id="SSF55979">
    <property type="entry name" value="DNA clamp"/>
    <property type="match status" value="3"/>
</dbReference>
<evidence type="ECO:0000256" key="8">
    <source>
        <dbReference type="ARBA" id="ARBA00022932"/>
    </source>
</evidence>
<dbReference type="Gene3D" id="3.10.150.10">
    <property type="entry name" value="DNA Polymerase III, subunit A, domain 2"/>
    <property type="match status" value="1"/>
</dbReference>
<evidence type="ECO:0000256" key="2">
    <source>
        <dbReference type="ARBA" id="ARBA00010752"/>
    </source>
</evidence>
<evidence type="ECO:0000256" key="9">
    <source>
        <dbReference type="ARBA" id="ARBA00023125"/>
    </source>
</evidence>
<dbReference type="PANTHER" id="PTHR30478">
    <property type="entry name" value="DNA POLYMERASE III SUBUNIT BETA"/>
    <property type="match status" value="1"/>
</dbReference>
<comment type="subcellular location">
    <subcellularLocation>
        <location evidence="1">Cytoplasm</location>
    </subcellularLocation>
</comment>
<dbReference type="AlphaFoldDB" id="A0A165XFN0"/>
<dbReference type="Pfam" id="PF02767">
    <property type="entry name" value="DNA_pol3_beta_2"/>
    <property type="match status" value="1"/>
</dbReference>
<dbReference type="EMBL" id="LMCB01000030">
    <property type="protein sequence ID" value="KZL17662.1"/>
    <property type="molecule type" value="Genomic_DNA"/>
</dbReference>
<evidence type="ECO:0000313" key="15">
    <source>
        <dbReference type="EMBL" id="KZL17662.1"/>
    </source>
</evidence>
<protein>
    <recommendedName>
        <fullName evidence="3">Beta sliding clamp</fullName>
    </recommendedName>
    <alternativeName>
        <fullName evidence="11">Beta-clamp processivity factor</fullName>
    </alternativeName>
    <alternativeName>
        <fullName evidence="10">DNA polymerase III beta sliding clamp subunit</fullName>
    </alternativeName>
</protein>
<evidence type="ECO:0000259" key="14">
    <source>
        <dbReference type="Pfam" id="PF02768"/>
    </source>
</evidence>
<comment type="caution">
    <text evidence="15">The sequence shown here is derived from an EMBL/GenBank/DDBJ whole genome shotgun (WGS) entry which is preliminary data.</text>
</comment>
<dbReference type="PANTHER" id="PTHR30478:SF0">
    <property type="entry name" value="BETA SLIDING CLAMP"/>
    <property type="match status" value="1"/>
</dbReference>
<keyword evidence="16" id="KW-1185">Reference proteome</keyword>